<dbReference type="InterPro" id="IPR020828">
    <property type="entry name" value="GlycerAld_3-P_DH_NAD(P)-bd"/>
</dbReference>
<dbReference type="UniPathway" id="UPA00138"/>
<dbReference type="InterPro" id="IPR035990">
    <property type="entry name" value="TIM_sf"/>
</dbReference>
<protein>
    <recommendedName>
        <fullName evidence="4">Triosephosphate isomerase</fullName>
        <ecNumber evidence="4">5.3.1.1</ecNumber>
    </recommendedName>
</protein>
<dbReference type="GO" id="GO:0006096">
    <property type="term" value="P:glycolytic process"/>
    <property type="evidence" value="ECO:0007669"/>
    <property type="project" value="UniProtKB-UniPathway"/>
</dbReference>
<dbReference type="NCBIfam" id="TIGR00419">
    <property type="entry name" value="tim"/>
    <property type="match status" value="1"/>
</dbReference>
<dbReference type="HAMAP" id="MF_00147_B">
    <property type="entry name" value="TIM_B"/>
    <property type="match status" value="1"/>
</dbReference>
<keyword evidence="4" id="KW-0312">Gluconeogenesis</keyword>
<evidence type="ECO:0000259" key="5">
    <source>
        <dbReference type="SMART" id="SM00846"/>
    </source>
</evidence>
<dbReference type="UniPathway" id="UPA00109">
    <property type="reaction ID" value="UER00189"/>
</dbReference>
<dbReference type="PANTHER" id="PTHR21139:SF2">
    <property type="entry name" value="TRIOSEPHOSPHATE ISOMERASE"/>
    <property type="match status" value="1"/>
</dbReference>
<proteinExistence type="evidence at transcript level"/>
<dbReference type="PANTHER" id="PTHR21139">
    <property type="entry name" value="TRIOSEPHOSPHATE ISOMERASE"/>
    <property type="match status" value="1"/>
</dbReference>
<dbReference type="EC" id="5.3.1.1" evidence="4"/>
<dbReference type="GO" id="GO:0004807">
    <property type="term" value="F:triose-phosphate isomerase activity"/>
    <property type="evidence" value="ECO:0007669"/>
    <property type="project" value="UniProtKB-EC"/>
</dbReference>
<dbReference type="PROSITE" id="PS51440">
    <property type="entry name" value="TIM_2"/>
    <property type="match status" value="1"/>
</dbReference>
<comment type="subunit">
    <text evidence="2">Homodimer.</text>
</comment>
<reference evidence="6" key="1">
    <citation type="journal article" date="2012" name="PLoS ONE">
        <title>Broad Distribution of TPI-GAPDH Fusion Proteins among Eukaryotes: Evidence for Glycolytic Reactions in the Mitochondrion?</title>
        <authorList>
            <person name="Nakayama T."/>
            <person name="Ishida K."/>
            <person name="Archibald J.M."/>
        </authorList>
    </citation>
    <scope>NUCLEOTIDE SEQUENCE</scope>
    <source>
        <strain evidence="6">M0880/a</strain>
    </source>
</reference>
<dbReference type="EMBL" id="JQ783119">
    <property type="protein sequence ID" value="AGA92555.1"/>
    <property type="molecule type" value="mRNA"/>
</dbReference>
<keyword evidence="3 4" id="KW-0413">Isomerase</keyword>
<dbReference type="Gene3D" id="3.20.20.70">
    <property type="entry name" value="Aldolase class I"/>
    <property type="match status" value="1"/>
</dbReference>
<evidence type="ECO:0000313" key="6">
    <source>
        <dbReference type="EMBL" id="AGA92555.1"/>
    </source>
</evidence>
<keyword evidence="4" id="KW-0324">Glycolysis</keyword>
<organism evidence="6">
    <name type="scientific">Paulinella chromatophora</name>
    <dbReference type="NCBI Taxonomy" id="39717"/>
    <lineage>
        <taxon>Eukaryota</taxon>
        <taxon>Sar</taxon>
        <taxon>Rhizaria</taxon>
        <taxon>Cercozoa</taxon>
        <taxon>Imbricatea</taxon>
        <taxon>Silicofilosea</taxon>
        <taxon>Euglyphida</taxon>
        <taxon>Paulinellidae</taxon>
        <taxon>Paulinella</taxon>
    </lineage>
</organism>
<dbReference type="CDD" id="cd00311">
    <property type="entry name" value="TIM"/>
    <property type="match status" value="1"/>
</dbReference>
<dbReference type="GO" id="GO:0005829">
    <property type="term" value="C:cytosol"/>
    <property type="evidence" value="ECO:0007669"/>
    <property type="project" value="TreeGrafter"/>
</dbReference>
<dbReference type="AlphaFoldDB" id="L7QHE0"/>
<feature type="domain" description="Glyceraldehyde 3-phosphate dehydrogenase NAD(P) binding" evidence="5">
    <location>
        <begin position="285"/>
        <end position="368"/>
    </location>
</feature>
<dbReference type="GO" id="GO:0046166">
    <property type="term" value="P:glyceraldehyde-3-phosphate biosynthetic process"/>
    <property type="evidence" value="ECO:0007669"/>
    <property type="project" value="TreeGrafter"/>
</dbReference>
<dbReference type="Pfam" id="PF00044">
    <property type="entry name" value="Gp_dh_N"/>
    <property type="match status" value="1"/>
</dbReference>
<dbReference type="SUPFAM" id="SSF51735">
    <property type="entry name" value="NAD(P)-binding Rossmann-fold domains"/>
    <property type="match status" value="1"/>
</dbReference>
<comment type="catalytic activity">
    <reaction evidence="4">
        <text>D-glyceraldehyde 3-phosphate = dihydroxyacetone phosphate</text>
        <dbReference type="Rhea" id="RHEA:18585"/>
        <dbReference type="ChEBI" id="CHEBI:57642"/>
        <dbReference type="ChEBI" id="CHEBI:59776"/>
        <dbReference type="EC" id="5.3.1.1"/>
    </reaction>
</comment>
<dbReference type="PROSITE" id="PS00171">
    <property type="entry name" value="TIM_1"/>
    <property type="match status" value="1"/>
</dbReference>
<dbReference type="SMART" id="SM00846">
    <property type="entry name" value="Gp_dh_N"/>
    <property type="match status" value="1"/>
</dbReference>
<dbReference type="GO" id="GO:0019563">
    <property type="term" value="P:glycerol catabolic process"/>
    <property type="evidence" value="ECO:0007669"/>
    <property type="project" value="TreeGrafter"/>
</dbReference>
<evidence type="ECO:0000256" key="2">
    <source>
        <dbReference type="ARBA" id="ARBA00011738"/>
    </source>
</evidence>
<accession>L7QHE0</accession>
<dbReference type="InterPro" id="IPR000652">
    <property type="entry name" value="Triosephosphate_isomerase"/>
</dbReference>
<dbReference type="InterPro" id="IPR013785">
    <property type="entry name" value="Aldolase_TIM"/>
</dbReference>
<evidence type="ECO:0000256" key="1">
    <source>
        <dbReference type="ARBA" id="ARBA00007422"/>
    </source>
</evidence>
<dbReference type="InterPro" id="IPR022896">
    <property type="entry name" value="TrioseP_Isoase_bac/euk"/>
</dbReference>
<dbReference type="FunFam" id="3.20.20.70:FF:000025">
    <property type="entry name" value="Triosephosphate isomerase"/>
    <property type="match status" value="1"/>
</dbReference>
<sequence>MFAKSVISRAASAQVSQGTKLTAVRSLSSQRQFFVGGNWKCNGSVELVDKLTAGLNNANIPDSVQVVIAPPAIYASQVVQQLRESVEVASQDVSHRGEGAFTGDLTPDMLGDNDISWAITGHSERRALHGETNEEVGEKTAAAIKKGISAIACIGETLQQRESGQTMEVLLAQLKAIADKMPEGGWVDCVIAYEPVWAIGTGKVATPAQAQEVHKDLRAWLAKNVSKEVADSTRIIYGGSVNGKNCKELAQLPDVDGFLVGGASLKPEFIDICNATGDKGKSAFIEMGINGFGRIGRLVLRASDHHMWTRVNAINDPFISADYMAYMLKYDTVHGVADVDITHADGNLIVNGRTIKVFSEMDPTKIKW</sequence>
<dbReference type="GO" id="GO:0006094">
    <property type="term" value="P:gluconeogenesis"/>
    <property type="evidence" value="ECO:0007669"/>
    <property type="project" value="UniProtKB-UniPathway"/>
</dbReference>
<dbReference type="GO" id="GO:0051287">
    <property type="term" value="F:NAD binding"/>
    <property type="evidence" value="ECO:0007669"/>
    <property type="project" value="InterPro"/>
</dbReference>
<feature type="non-terminal residue" evidence="6">
    <location>
        <position position="368"/>
    </location>
</feature>
<dbReference type="Pfam" id="PF00121">
    <property type="entry name" value="TIM"/>
    <property type="match status" value="1"/>
</dbReference>
<comment type="similarity">
    <text evidence="1 4">Belongs to the triosephosphate isomerase family.</text>
</comment>
<comment type="pathway">
    <text evidence="4">Carbohydrate degradation; glycolysis; D-glyceraldehyde 3-phosphate from glycerone phosphate: step 1/1.</text>
</comment>
<evidence type="ECO:0000256" key="4">
    <source>
        <dbReference type="RuleBase" id="RU363013"/>
    </source>
</evidence>
<dbReference type="InterPro" id="IPR020861">
    <property type="entry name" value="Triosephosphate_isomerase_AS"/>
</dbReference>
<dbReference type="Gene3D" id="3.40.50.720">
    <property type="entry name" value="NAD(P)-binding Rossmann-like Domain"/>
    <property type="match status" value="1"/>
</dbReference>
<name>L7QHE0_PAUCH</name>
<dbReference type="SUPFAM" id="SSF51351">
    <property type="entry name" value="Triosephosphate isomerase (TIM)"/>
    <property type="match status" value="1"/>
</dbReference>
<evidence type="ECO:0000256" key="3">
    <source>
        <dbReference type="ARBA" id="ARBA00023235"/>
    </source>
</evidence>
<dbReference type="InterPro" id="IPR036291">
    <property type="entry name" value="NAD(P)-bd_dom_sf"/>
</dbReference>
<comment type="pathway">
    <text evidence="4">Carbohydrate biosynthesis; gluconeogenesis.</text>
</comment>